<dbReference type="EMBL" id="QGDO01000001">
    <property type="protein sequence ID" value="PWJ43883.1"/>
    <property type="molecule type" value="Genomic_DNA"/>
</dbReference>
<evidence type="ECO:0000256" key="4">
    <source>
        <dbReference type="ARBA" id="ARBA00023002"/>
    </source>
</evidence>
<proteinExistence type="predicted"/>
<dbReference type="PRINTS" id="PR00368">
    <property type="entry name" value="FADPNR"/>
</dbReference>
<dbReference type="RefSeq" id="WP_109615412.1">
    <property type="nucleotide sequence ID" value="NZ_QGDO01000001.1"/>
</dbReference>
<protein>
    <submittedName>
        <fullName evidence="7">3-phenylpropionate/trans-cinnamate dioxygenase ferredoxin reductase subunit</fullName>
    </submittedName>
</protein>
<dbReference type="InterPro" id="IPR016156">
    <property type="entry name" value="FAD/NAD-linked_Rdtase_dimer_sf"/>
</dbReference>
<comment type="cofactor">
    <cofactor evidence="1">
        <name>FAD</name>
        <dbReference type="ChEBI" id="CHEBI:57692"/>
    </cofactor>
</comment>
<organism evidence="7 8">
    <name type="scientific">Sediminitomix flava</name>
    <dbReference type="NCBI Taxonomy" id="379075"/>
    <lineage>
        <taxon>Bacteria</taxon>
        <taxon>Pseudomonadati</taxon>
        <taxon>Bacteroidota</taxon>
        <taxon>Cytophagia</taxon>
        <taxon>Cytophagales</taxon>
        <taxon>Flammeovirgaceae</taxon>
        <taxon>Sediminitomix</taxon>
    </lineage>
</organism>
<accession>A0A315ZFD3</accession>
<evidence type="ECO:0000256" key="3">
    <source>
        <dbReference type="ARBA" id="ARBA00022827"/>
    </source>
</evidence>
<feature type="domain" description="FAD/NAD(P)-binding" evidence="5">
    <location>
        <begin position="11"/>
        <end position="310"/>
    </location>
</feature>
<evidence type="ECO:0000259" key="5">
    <source>
        <dbReference type="Pfam" id="PF07992"/>
    </source>
</evidence>
<dbReference type="GO" id="GO:0051213">
    <property type="term" value="F:dioxygenase activity"/>
    <property type="evidence" value="ECO:0007669"/>
    <property type="project" value="UniProtKB-KW"/>
</dbReference>
<dbReference type="Gene3D" id="3.50.50.60">
    <property type="entry name" value="FAD/NAD(P)-binding domain"/>
    <property type="match status" value="2"/>
</dbReference>
<reference evidence="7 8" key="1">
    <citation type="submission" date="2018-03" db="EMBL/GenBank/DDBJ databases">
        <title>Genomic Encyclopedia of Archaeal and Bacterial Type Strains, Phase II (KMG-II): from individual species to whole genera.</title>
        <authorList>
            <person name="Goeker M."/>
        </authorList>
    </citation>
    <scope>NUCLEOTIDE SEQUENCE [LARGE SCALE GENOMIC DNA]</scope>
    <source>
        <strain evidence="7 8">DSM 28229</strain>
    </source>
</reference>
<dbReference type="SUPFAM" id="SSF51905">
    <property type="entry name" value="FAD/NAD(P)-binding domain"/>
    <property type="match status" value="1"/>
</dbReference>
<dbReference type="SUPFAM" id="SSF55424">
    <property type="entry name" value="FAD/NAD-linked reductases, dimerisation (C-terminal) domain"/>
    <property type="match status" value="1"/>
</dbReference>
<name>A0A315ZFD3_SEDFL</name>
<evidence type="ECO:0000256" key="2">
    <source>
        <dbReference type="ARBA" id="ARBA00022630"/>
    </source>
</evidence>
<dbReference type="PRINTS" id="PR00411">
    <property type="entry name" value="PNDRDTASEI"/>
</dbReference>
<dbReference type="Proteomes" id="UP000245535">
    <property type="component" value="Unassembled WGS sequence"/>
</dbReference>
<keyword evidence="2" id="KW-0285">Flavoprotein</keyword>
<evidence type="ECO:0000259" key="6">
    <source>
        <dbReference type="Pfam" id="PF14759"/>
    </source>
</evidence>
<dbReference type="InterPro" id="IPR036188">
    <property type="entry name" value="FAD/NAD-bd_sf"/>
</dbReference>
<dbReference type="GO" id="GO:0016651">
    <property type="term" value="F:oxidoreductase activity, acting on NAD(P)H"/>
    <property type="evidence" value="ECO:0007669"/>
    <property type="project" value="TreeGrafter"/>
</dbReference>
<dbReference type="Gene3D" id="3.30.390.30">
    <property type="match status" value="1"/>
</dbReference>
<dbReference type="GO" id="GO:0005737">
    <property type="term" value="C:cytoplasm"/>
    <property type="evidence" value="ECO:0007669"/>
    <property type="project" value="TreeGrafter"/>
</dbReference>
<keyword evidence="3" id="KW-0274">FAD</keyword>
<dbReference type="PANTHER" id="PTHR43557">
    <property type="entry name" value="APOPTOSIS-INDUCING FACTOR 1"/>
    <property type="match status" value="1"/>
</dbReference>
<dbReference type="Pfam" id="PF07992">
    <property type="entry name" value="Pyr_redox_2"/>
    <property type="match status" value="1"/>
</dbReference>
<dbReference type="OrthoDB" id="9792592at2"/>
<keyword evidence="8" id="KW-1185">Reference proteome</keyword>
<sequence length="421" mass="46704">MSENIPNNPCCVVIGASHAGVNLAFSLRKEGWEGQIILIDSDSTIPYHRPPLSKAYLTSDDGIEKNQLKSWESYKQENIDLKLGISVTSIDRENKKITLSDSSEQSYDQLVIATGASPIIPRIEGIEKAKNLFPLRSAKDVSDIKTAFKESEQKRVLIIGGGYIGLETAASLKKMGGMVSVLEREDRVLARVATAPISTFFQSYHKEKGVEIFCEKNVVSIRTDENQNVVTCADGSTFEADIIIVGVGVSVNAELAEKAGLELENGIKVNAFTQTNDENIYAIGDCSFHHNPHYDRSHRLESVQNAVDQAKVAAKNICGIPTNYESIPWFWSDQFEVKLQMIGLFEGLTESVVRKEADNPLKFSVWHFKGDELLAVDAINNPKAYVIGTKFIKERTLVDKEKLSDPLTELKPKNLILEEVI</sequence>
<evidence type="ECO:0000313" key="8">
    <source>
        <dbReference type="Proteomes" id="UP000245535"/>
    </source>
</evidence>
<dbReference type="InterPro" id="IPR023753">
    <property type="entry name" value="FAD/NAD-binding_dom"/>
</dbReference>
<dbReference type="AlphaFoldDB" id="A0A315ZFD3"/>
<evidence type="ECO:0000256" key="1">
    <source>
        <dbReference type="ARBA" id="ARBA00001974"/>
    </source>
</evidence>
<evidence type="ECO:0000313" key="7">
    <source>
        <dbReference type="EMBL" id="PWJ43883.1"/>
    </source>
</evidence>
<dbReference type="InterPro" id="IPR050446">
    <property type="entry name" value="FAD-oxidoreductase/Apoptosis"/>
</dbReference>
<keyword evidence="7" id="KW-0223">Dioxygenase</keyword>
<gene>
    <name evidence="7" type="ORF">BC781_101233</name>
</gene>
<keyword evidence="4" id="KW-0560">Oxidoreductase</keyword>
<dbReference type="InterPro" id="IPR028202">
    <property type="entry name" value="Reductase_C"/>
</dbReference>
<feature type="domain" description="Reductase C-terminal" evidence="6">
    <location>
        <begin position="329"/>
        <end position="411"/>
    </location>
</feature>
<dbReference type="PANTHER" id="PTHR43557:SF2">
    <property type="entry name" value="RIESKE DOMAIN-CONTAINING PROTEIN-RELATED"/>
    <property type="match status" value="1"/>
</dbReference>
<dbReference type="Pfam" id="PF14759">
    <property type="entry name" value="Reductase_C"/>
    <property type="match status" value="1"/>
</dbReference>
<comment type="caution">
    <text evidence="7">The sequence shown here is derived from an EMBL/GenBank/DDBJ whole genome shotgun (WGS) entry which is preliminary data.</text>
</comment>